<feature type="transmembrane region" description="Helical" evidence="7">
    <location>
        <begin position="29"/>
        <end position="46"/>
    </location>
</feature>
<comment type="caution">
    <text evidence="9">The sequence shown here is derived from an EMBL/GenBank/DDBJ whole genome shotgun (WGS) entry which is preliminary data.</text>
</comment>
<dbReference type="InterPro" id="IPR038770">
    <property type="entry name" value="Na+/solute_symporter_sf"/>
</dbReference>
<feature type="transmembrane region" description="Helical" evidence="7">
    <location>
        <begin position="292"/>
        <end position="313"/>
    </location>
</feature>
<feature type="transmembrane region" description="Helical" evidence="7">
    <location>
        <begin position="58"/>
        <end position="76"/>
    </location>
</feature>
<feature type="transmembrane region" description="Helical" evidence="7">
    <location>
        <begin position="180"/>
        <end position="202"/>
    </location>
</feature>
<feature type="transmembrane region" description="Helical" evidence="7">
    <location>
        <begin position="115"/>
        <end position="134"/>
    </location>
</feature>
<feature type="transmembrane region" description="Helical" evidence="7">
    <location>
        <begin position="85"/>
        <end position="103"/>
    </location>
</feature>
<dbReference type="InterPro" id="IPR006153">
    <property type="entry name" value="Cation/H_exchanger_TM"/>
</dbReference>
<organism evidence="9 10">
    <name type="scientific">Dethiosulfovibrio marinus</name>
    <dbReference type="NCBI Taxonomy" id="133532"/>
    <lineage>
        <taxon>Bacteria</taxon>
        <taxon>Thermotogati</taxon>
        <taxon>Synergistota</taxon>
        <taxon>Synergistia</taxon>
        <taxon>Synergistales</taxon>
        <taxon>Dethiosulfovibrionaceae</taxon>
        <taxon>Dethiosulfovibrio</taxon>
    </lineage>
</organism>
<dbReference type="Proteomes" id="UP001200430">
    <property type="component" value="Unassembled WGS sequence"/>
</dbReference>
<proteinExistence type="inferred from homology"/>
<dbReference type="RefSeq" id="WP_236098312.1">
    <property type="nucleotide sequence ID" value="NZ_JAKGUD010000002.1"/>
</dbReference>
<dbReference type="Pfam" id="PF02254">
    <property type="entry name" value="TrkA_N"/>
    <property type="match status" value="1"/>
</dbReference>
<evidence type="ECO:0000256" key="1">
    <source>
        <dbReference type="ARBA" id="ARBA00004141"/>
    </source>
</evidence>
<keyword evidence="3" id="KW-0813">Transport</keyword>
<dbReference type="SUPFAM" id="SSF51735">
    <property type="entry name" value="NAD(P)-binding Rossmann-fold domains"/>
    <property type="match status" value="1"/>
</dbReference>
<evidence type="ECO:0000259" key="8">
    <source>
        <dbReference type="PROSITE" id="PS51201"/>
    </source>
</evidence>
<evidence type="ECO:0000256" key="2">
    <source>
        <dbReference type="ARBA" id="ARBA00005551"/>
    </source>
</evidence>
<comment type="similarity">
    <text evidence="2">Belongs to the monovalent cation:proton antiporter 2 (CPA2) transporter (TC 2.A.37) family.</text>
</comment>
<evidence type="ECO:0000256" key="4">
    <source>
        <dbReference type="ARBA" id="ARBA00022692"/>
    </source>
</evidence>
<evidence type="ECO:0000256" key="5">
    <source>
        <dbReference type="ARBA" id="ARBA00022989"/>
    </source>
</evidence>
<dbReference type="InterPro" id="IPR003148">
    <property type="entry name" value="RCK_N"/>
</dbReference>
<evidence type="ECO:0000256" key="6">
    <source>
        <dbReference type="ARBA" id="ARBA00023136"/>
    </source>
</evidence>
<evidence type="ECO:0000256" key="7">
    <source>
        <dbReference type="SAM" id="Phobius"/>
    </source>
</evidence>
<dbReference type="Pfam" id="PF00999">
    <property type="entry name" value="Na_H_Exchanger"/>
    <property type="match status" value="1"/>
</dbReference>
<comment type="subcellular location">
    <subcellularLocation>
        <location evidence="1">Membrane</location>
        <topology evidence="1">Multi-pass membrane protein</topology>
    </subcellularLocation>
</comment>
<sequence length="535" mass="57071">MSGIAGDLSLVILAGLLGGSLARFFRQPLILGYIVAGILIGPYTGGATVSEVDNIERLADIGATLLLFSLGLEFSLKDLRPIGRIAFGGTLIQVTLTMGYVTFIADAQGWGAQALWFAAAMVSSSTAVILKTLTSRGYERTLSGRIMLGMSIVQDLCVIPIMIFLIHGSQGGGWGPLAKSAGYATAFLASMAIMGTKAIPWALRKVSQWESRELFLLFVMAMGLGIGTLSATIGLSSAFGAFVAGIVLSESDYGHKAMSELIPLRDIFGLLFFVSVGMLMDPSFLIDHLGTVLLLTLAVTVGKGAILSGISWIMGYRRVIPLALFLGMLPISEMAFVLIQTGNSMGILGEEVYSLTLNVVILSMLGGSIISGFTDTIYKTLKRRLPEGRITAVNLPEDQSGHIVVTGGGTISTYVVDILREKTDTPIVTIEPQYRTFESMKKKGLSLIYGDPSMISILEVAKLDKASLLIVASEDPRTARTVVETARRLSPNLPIVARGEDDSEVEKLISLGATKAVLSRREAAMAMVRMGQEVS</sequence>
<name>A0ABS9EKH5_9BACT</name>
<evidence type="ECO:0000313" key="10">
    <source>
        <dbReference type="Proteomes" id="UP001200430"/>
    </source>
</evidence>
<dbReference type="PROSITE" id="PS51201">
    <property type="entry name" value="RCK_N"/>
    <property type="match status" value="1"/>
</dbReference>
<feature type="transmembrane region" description="Helical" evidence="7">
    <location>
        <begin position="319"/>
        <end position="340"/>
    </location>
</feature>
<feature type="transmembrane region" description="Helical" evidence="7">
    <location>
        <begin position="352"/>
        <end position="373"/>
    </location>
</feature>
<keyword evidence="4 7" id="KW-0812">Transmembrane</keyword>
<accession>A0ABS9EKH5</accession>
<feature type="domain" description="RCK N-terminal" evidence="8">
    <location>
        <begin position="400"/>
        <end position="518"/>
    </location>
</feature>
<keyword evidence="6 7" id="KW-0472">Membrane</keyword>
<feature type="transmembrane region" description="Helical" evidence="7">
    <location>
        <begin position="146"/>
        <end position="168"/>
    </location>
</feature>
<keyword evidence="5 7" id="KW-1133">Transmembrane helix</keyword>
<keyword evidence="10" id="KW-1185">Reference proteome</keyword>
<evidence type="ECO:0000313" key="9">
    <source>
        <dbReference type="EMBL" id="MCF4141704.1"/>
    </source>
</evidence>
<dbReference type="PANTHER" id="PTHR42751:SF6">
    <property type="entry name" value="CONSERVED INTEGRAL MEMBRANE TRANSPORT PROTEIN-RELATED"/>
    <property type="match status" value="1"/>
</dbReference>
<protein>
    <submittedName>
        <fullName evidence="9">Cation:proton antiporter</fullName>
    </submittedName>
</protein>
<evidence type="ECO:0000256" key="3">
    <source>
        <dbReference type="ARBA" id="ARBA00022448"/>
    </source>
</evidence>
<dbReference type="EMBL" id="JAKGUD010000002">
    <property type="protein sequence ID" value="MCF4141704.1"/>
    <property type="molecule type" value="Genomic_DNA"/>
</dbReference>
<feature type="transmembrane region" description="Helical" evidence="7">
    <location>
        <begin position="6"/>
        <end position="22"/>
    </location>
</feature>
<gene>
    <name evidence="9" type="ORF">L2W38_02585</name>
</gene>
<dbReference type="Gene3D" id="1.20.1530.20">
    <property type="match status" value="1"/>
</dbReference>
<dbReference type="PANTHER" id="PTHR42751">
    <property type="entry name" value="SODIUM/HYDROGEN EXCHANGER FAMILY/TRKA DOMAIN PROTEIN"/>
    <property type="match status" value="1"/>
</dbReference>
<feature type="transmembrane region" description="Helical" evidence="7">
    <location>
        <begin position="214"/>
        <end position="247"/>
    </location>
</feature>
<dbReference type="InterPro" id="IPR036291">
    <property type="entry name" value="NAD(P)-bd_dom_sf"/>
</dbReference>
<dbReference type="Gene3D" id="3.40.50.720">
    <property type="entry name" value="NAD(P)-binding Rossmann-like Domain"/>
    <property type="match status" value="1"/>
</dbReference>
<reference evidence="9 10" key="1">
    <citation type="submission" date="2022-01" db="EMBL/GenBank/DDBJ databases">
        <title>Dethiosulfovibrio faecalis sp. nov., a novel proteolytic, non-sulfur-reducing bacterium isolated from a marine aquaculture solid waste bioreactor.</title>
        <authorList>
            <person name="Grabowski S."/>
            <person name="Apolinario E."/>
            <person name="Schneider N."/>
            <person name="Marshall C.W."/>
            <person name="Sowers K.R."/>
        </authorList>
    </citation>
    <scope>NUCLEOTIDE SEQUENCE [LARGE SCALE GENOMIC DNA]</scope>
    <source>
        <strain evidence="9 10">DSM 12537</strain>
    </source>
</reference>